<protein>
    <submittedName>
        <fullName evidence="1">Flagellar FlhE family protein</fullName>
    </submittedName>
</protein>
<dbReference type="PATRIC" id="fig|279058.17.peg.990"/>
<organism evidence="1 2">
    <name type="scientific">Collimonas arenae</name>
    <dbReference type="NCBI Taxonomy" id="279058"/>
    <lineage>
        <taxon>Bacteria</taxon>
        <taxon>Pseudomonadati</taxon>
        <taxon>Pseudomonadota</taxon>
        <taxon>Betaproteobacteria</taxon>
        <taxon>Burkholderiales</taxon>
        <taxon>Oxalobacteraceae</taxon>
        <taxon>Collimonas</taxon>
    </lineage>
</organism>
<gene>
    <name evidence="1" type="primary">flhE</name>
    <name evidence="1" type="ORF">CAter282_0917</name>
</gene>
<keyword evidence="1" id="KW-0969">Cilium</keyword>
<name>A0A127PLZ6_9BURK</name>
<keyword evidence="1" id="KW-0966">Cell projection</keyword>
<keyword evidence="1" id="KW-0282">Flagellum</keyword>
<reference evidence="1 2" key="1">
    <citation type="submission" date="2015-11" db="EMBL/GenBank/DDBJ databases">
        <title>Exploring the genomic traits of fungus-feeding bacterial genus Collimonas.</title>
        <authorList>
            <person name="Song C."/>
            <person name="Schmidt R."/>
            <person name="de Jager V."/>
            <person name="Krzyzanowska D."/>
            <person name="Jongedijk E."/>
            <person name="Cankar K."/>
            <person name="Beekwilder J."/>
            <person name="van Veen A."/>
            <person name="de Boer W."/>
            <person name="van Veen J.A."/>
            <person name="Garbeva P."/>
        </authorList>
    </citation>
    <scope>NUCLEOTIDE SEQUENCE [LARGE SCALE GENOMIC DNA]</scope>
    <source>
        <strain evidence="1 2">Ter282</strain>
    </source>
</reference>
<dbReference type="AlphaFoldDB" id="A0A127PLZ6"/>
<dbReference type="Pfam" id="PF06366">
    <property type="entry name" value="FlhE"/>
    <property type="match status" value="1"/>
</dbReference>
<evidence type="ECO:0000313" key="2">
    <source>
        <dbReference type="Proteomes" id="UP000071778"/>
    </source>
</evidence>
<evidence type="ECO:0000313" key="1">
    <source>
        <dbReference type="EMBL" id="AMP08717.1"/>
    </source>
</evidence>
<keyword evidence="2" id="KW-1185">Reference proteome</keyword>
<dbReference type="InterPro" id="IPR009420">
    <property type="entry name" value="FlhE"/>
</dbReference>
<proteinExistence type="predicted"/>
<dbReference type="Proteomes" id="UP000071778">
    <property type="component" value="Chromosome"/>
</dbReference>
<dbReference type="EMBL" id="CP013235">
    <property type="protein sequence ID" value="AMP08717.1"/>
    <property type="molecule type" value="Genomic_DNA"/>
</dbReference>
<sequence>MQIMLPCAVRAGSQAPAALELDTYLGRSNNPPSGQGALQLNSAAAKVSGTWSGSGSTPAIIHRGAVYQAASIAPVGSGVTPSSKTRRVSWQYSFLSAPPAGVHAYLCNYARCVGLSGSSGSTTAFAGDSGFSYFSFAFFIDGKGAMTPTLQGSSSRVMVDYE</sequence>
<accession>A0A127PLZ6</accession>